<dbReference type="Gene3D" id="3.40.50.300">
    <property type="entry name" value="P-loop containing nucleotide triphosphate hydrolases"/>
    <property type="match status" value="1"/>
</dbReference>
<dbReference type="OrthoDB" id="6228084at2759"/>
<feature type="binding site" evidence="8">
    <location>
        <begin position="124"/>
        <end position="127"/>
    </location>
    <ligand>
        <name>GTP</name>
        <dbReference type="ChEBI" id="CHEBI:37565"/>
    </ligand>
</feature>
<keyword evidence="12" id="KW-1185">Reference proteome</keyword>
<name>A0A401NI27_SCYTO</name>
<comment type="function">
    <text evidence="4">GTPase that recruits MYO1E to MHC class II-containing vesicles via the effector protein ARL14EP and hence controls the movement of these vesicles along the actin cytoskeleton in dendritic cells.</text>
</comment>
<evidence type="ECO:0000256" key="7">
    <source>
        <dbReference type="ARBA" id="ARBA00077764"/>
    </source>
</evidence>
<comment type="similarity">
    <text evidence="1 10">Belongs to the small GTPase superfamily. Arf family.</text>
</comment>
<dbReference type="PROSITE" id="PS51417">
    <property type="entry name" value="ARF"/>
    <property type="match status" value="1"/>
</dbReference>
<feature type="binding site" evidence="8">
    <location>
        <begin position="20"/>
        <end position="27"/>
    </location>
    <ligand>
        <name>GTP</name>
        <dbReference type="ChEBI" id="CHEBI:37565"/>
    </ligand>
</feature>
<reference evidence="11 12" key="1">
    <citation type="journal article" date="2018" name="Nat. Ecol. Evol.">
        <title>Shark genomes provide insights into elasmobranch evolution and the origin of vertebrates.</title>
        <authorList>
            <person name="Hara Y"/>
            <person name="Yamaguchi K"/>
            <person name="Onimaru K"/>
            <person name="Kadota M"/>
            <person name="Koyanagi M"/>
            <person name="Keeley SD"/>
            <person name="Tatsumi K"/>
            <person name="Tanaka K"/>
            <person name="Motone F"/>
            <person name="Kageyama Y"/>
            <person name="Nozu R"/>
            <person name="Adachi N"/>
            <person name="Nishimura O"/>
            <person name="Nakagawa R"/>
            <person name="Tanegashima C"/>
            <person name="Kiyatake I"/>
            <person name="Matsumoto R"/>
            <person name="Murakumo K"/>
            <person name="Nishida K"/>
            <person name="Terakita A"/>
            <person name="Kuratani S"/>
            <person name="Sato K"/>
            <person name="Hyodo S Kuraku.S."/>
        </authorList>
    </citation>
    <scope>NUCLEOTIDE SEQUENCE [LARGE SCALE GENOMIC DNA]</scope>
</reference>
<evidence type="ECO:0000256" key="6">
    <source>
        <dbReference type="ARBA" id="ARBA00072405"/>
    </source>
</evidence>
<dbReference type="AlphaFoldDB" id="A0A401NI27"/>
<dbReference type="PROSITE" id="PS51419">
    <property type="entry name" value="RAB"/>
    <property type="match status" value="1"/>
</dbReference>
<sequence>MGLLTSKESKMKQARILMLGLDAAGKSTLLYKLKFGNTEFLTASTVGFNVEMLESSKRVALTVWDVGGQHQMRQFWPYYFQDTDGLVFVVDSADQGRMEDSRREFERMLKSECLKGIPVVVMANKQDLIDAMSAEEITKRLHMKRWCSDRDWYVQPCCARTGEGLPAATKIITSYVKKKMNCKDEASRSDLQENRL</sequence>
<dbReference type="OMA" id="AQIIMLG"/>
<feature type="binding site" evidence="9">
    <location>
        <position position="45"/>
    </location>
    <ligand>
        <name>Mg(2+)</name>
        <dbReference type="ChEBI" id="CHEBI:18420"/>
    </ligand>
</feature>
<dbReference type="PANTHER" id="PTHR11711">
    <property type="entry name" value="ADP RIBOSYLATION FACTOR-RELATED"/>
    <property type="match status" value="1"/>
</dbReference>
<dbReference type="GO" id="GO:0005525">
    <property type="term" value="F:GTP binding"/>
    <property type="evidence" value="ECO:0007669"/>
    <property type="project" value="UniProtKB-KW"/>
</dbReference>
<organism evidence="11 12">
    <name type="scientific">Scyliorhinus torazame</name>
    <name type="common">Cloudy catshark</name>
    <name type="synonym">Catulus torazame</name>
    <dbReference type="NCBI Taxonomy" id="75743"/>
    <lineage>
        <taxon>Eukaryota</taxon>
        <taxon>Metazoa</taxon>
        <taxon>Chordata</taxon>
        <taxon>Craniata</taxon>
        <taxon>Vertebrata</taxon>
        <taxon>Chondrichthyes</taxon>
        <taxon>Elasmobranchii</taxon>
        <taxon>Galeomorphii</taxon>
        <taxon>Galeoidea</taxon>
        <taxon>Carcharhiniformes</taxon>
        <taxon>Scyliorhinidae</taxon>
        <taxon>Scyliorhinus</taxon>
    </lineage>
</organism>
<dbReference type="InterPro" id="IPR005225">
    <property type="entry name" value="Small_GTP-bd"/>
</dbReference>
<gene>
    <name evidence="11" type="ORF">scyTo_0012755</name>
</gene>
<dbReference type="SMART" id="SM00178">
    <property type="entry name" value="SAR"/>
    <property type="match status" value="1"/>
</dbReference>
<comment type="caution">
    <text evidence="11">The sequence shown here is derived from an EMBL/GenBank/DDBJ whole genome shotgun (WGS) entry which is preliminary data.</text>
</comment>
<evidence type="ECO:0000256" key="10">
    <source>
        <dbReference type="RuleBase" id="RU003925"/>
    </source>
</evidence>
<keyword evidence="9" id="KW-0479">Metal-binding</keyword>
<dbReference type="GO" id="GO:0030010">
    <property type="term" value="P:establishment of cell polarity"/>
    <property type="evidence" value="ECO:0007669"/>
    <property type="project" value="UniProtKB-ARBA"/>
</dbReference>
<evidence type="ECO:0000256" key="5">
    <source>
        <dbReference type="ARBA" id="ARBA00061881"/>
    </source>
</evidence>
<feature type="binding site" evidence="8">
    <location>
        <position position="68"/>
    </location>
    <ligand>
        <name>GTP</name>
        <dbReference type="ChEBI" id="CHEBI:37565"/>
    </ligand>
</feature>
<dbReference type="STRING" id="75743.A0A401NI27"/>
<dbReference type="GO" id="GO:0046872">
    <property type="term" value="F:metal ion binding"/>
    <property type="evidence" value="ECO:0007669"/>
    <property type="project" value="UniProtKB-KW"/>
</dbReference>
<evidence type="ECO:0000256" key="3">
    <source>
        <dbReference type="ARBA" id="ARBA00023134"/>
    </source>
</evidence>
<dbReference type="Pfam" id="PF00025">
    <property type="entry name" value="Arf"/>
    <property type="match status" value="1"/>
</dbReference>
<dbReference type="SUPFAM" id="SSF52540">
    <property type="entry name" value="P-loop containing nucleoside triphosphate hydrolases"/>
    <property type="match status" value="1"/>
</dbReference>
<dbReference type="InterPro" id="IPR006689">
    <property type="entry name" value="Small_GTPase_ARF/SAR"/>
</dbReference>
<dbReference type="PRINTS" id="PR00328">
    <property type="entry name" value="SAR1GTPBP"/>
</dbReference>
<dbReference type="GO" id="GO:0003924">
    <property type="term" value="F:GTPase activity"/>
    <property type="evidence" value="ECO:0007669"/>
    <property type="project" value="InterPro"/>
</dbReference>
<keyword evidence="3 8" id="KW-0342">GTP-binding</keyword>
<keyword evidence="2 8" id="KW-0547">Nucleotide-binding</keyword>
<comment type="subunit">
    <text evidence="5">Interacts with ARL14EP.</text>
</comment>
<dbReference type="InterPro" id="IPR027417">
    <property type="entry name" value="P-loop_NTPase"/>
</dbReference>
<keyword evidence="9" id="KW-0460">Magnesium</keyword>
<evidence type="ECO:0000256" key="1">
    <source>
        <dbReference type="ARBA" id="ARBA00010290"/>
    </source>
</evidence>
<dbReference type="SMART" id="SM00177">
    <property type="entry name" value="ARF"/>
    <property type="match status" value="1"/>
</dbReference>
<dbReference type="EMBL" id="BFAA01006264">
    <property type="protein sequence ID" value="GCB60530.1"/>
    <property type="molecule type" value="Genomic_DNA"/>
</dbReference>
<evidence type="ECO:0000313" key="12">
    <source>
        <dbReference type="Proteomes" id="UP000288216"/>
    </source>
</evidence>
<proteinExistence type="inferred from homology"/>
<dbReference type="InterPro" id="IPR024156">
    <property type="entry name" value="Small_GTPase_ARF"/>
</dbReference>
<evidence type="ECO:0000256" key="8">
    <source>
        <dbReference type="PIRSR" id="PIRSR606689-1"/>
    </source>
</evidence>
<evidence type="ECO:0000313" key="11">
    <source>
        <dbReference type="EMBL" id="GCB60530.1"/>
    </source>
</evidence>
<evidence type="ECO:0000256" key="9">
    <source>
        <dbReference type="PIRSR" id="PIRSR606689-2"/>
    </source>
</evidence>
<evidence type="ECO:0000256" key="2">
    <source>
        <dbReference type="ARBA" id="ARBA00022741"/>
    </source>
</evidence>
<dbReference type="FunFam" id="3.40.50.300:FF:000412">
    <property type="entry name" value="ADP-ribosylation factor 1"/>
    <property type="match status" value="1"/>
</dbReference>
<dbReference type="Proteomes" id="UP000288216">
    <property type="component" value="Unassembled WGS sequence"/>
</dbReference>
<feature type="binding site" evidence="9">
    <location>
        <position position="27"/>
    </location>
    <ligand>
        <name>Mg(2+)</name>
        <dbReference type="ChEBI" id="CHEBI:18420"/>
    </ligand>
</feature>
<dbReference type="NCBIfam" id="TIGR00231">
    <property type="entry name" value="small_GTP"/>
    <property type="match status" value="1"/>
</dbReference>
<accession>A0A401NI27</accession>
<protein>
    <recommendedName>
        <fullName evidence="6">ADP-ribosylation factor-like protein 14</fullName>
    </recommendedName>
    <alternativeName>
        <fullName evidence="7">ADP-ribosylation factor 7</fullName>
    </alternativeName>
</protein>
<evidence type="ECO:0000256" key="4">
    <source>
        <dbReference type="ARBA" id="ARBA00054077"/>
    </source>
</evidence>